<dbReference type="InterPro" id="IPR044946">
    <property type="entry name" value="Restrct_endonuc_typeI_TRD_sf"/>
</dbReference>
<proteinExistence type="predicted"/>
<organism evidence="3 4">
    <name type="scientific">Daejeonella rubra</name>
    <dbReference type="NCBI Taxonomy" id="990371"/>
    <lineage>
        <taxon>Bacteria</taxon>
        <taxon>Pseudomonadati</taxon>
        <taxon>Bacteroidota</taxon>
        <taxon>Sphingobacteriia</taxon>
        <taxon>Sphingobacteriales</taxon>
        <taxon>Sphingobacteriaceae</taxon>
        <taxon>Daejeonella</taxon>
    </lineage>
</organism>
<evidence type="ECO:0000313" key="4">
    <source>
        <dbReference type="Proteomes" id="UP000199226"/>
    </source>
</evidence>
<dbReference type="OrthoDB" id="9816225at2"/>
<dbReference type="Proteomes" id="UP000199226">
    <property type="component" value="Unassembled WGS sequence"/>
</dbReference>
<dbReference type="AlphaFoldDB" id="A0A1G9XN50"/>
<dbReference type="GO" id="GO:0003677">
    <property type="term" value="F:DNA binding"/>
    <property type="evidence" value="ECO:0007669"/>
    <property type="project" value="UniProtKB-KW"/>
</dbReference>
<gene>
    <name evidence="3" type="ORF">SAMN05421813_13152</name>
</gene>
<dbReference type="GO" id="GO:0009307">
    <property type="term" value="P:DNA restriction-modification system"/>
    <property type="evidence" value="ECO:0007669"/>
    <property type="project" value="UniProtKB-KW"/>
</dbReference>
<name>A0A1G9XN50_9SPHI</name>
<evidence type="ECO:0000313" key="3">
    <source>
        <dbReference type="EMBL" id="SDM98289.1"/>
    </source>
</evidence>
<evidence type="ECO:0000256" key="1">
    <source>
        <dbReference type="ARBA" id="ARBA00022747"/>
    </source>
</evidence>
<protein>
    <submittedName>
        <fullName evidence="3">Type I restriction enzyme, S subunit</fullName>
    </submittedName>
</protein>
<dbReference type="EMBL" id="FNHH01000031">
    <property type="protein sequence ID" value="SDM98289.1"/>
    <property type="molecule type" value="Genomic_DNA"/>
</dbReference>
<dbReference type="STRING" id="990371.SAMN05421813_13152"/>
<reference evidence="4" key="1">
    <citation type="submission" date="2016-10" db="EMBL/GenBank/DDBJ databases">
        <authorList>
            <person name="Varghese N."/>
            <person name="Submissions S."/>
        </authorList>
    </citation>
    <scope>NUCLEOTIDE SEQUENCE [LARGE SCALE GENOMIC DNA]</scope>
    <source>
        <strain evidence="4">DSM 24536</strain>
    </source>
</reference>
<keyword evidence="1" id="KW-0680">Restriction system</keyword>
<keyword evidence="4" id="KW-1185">Reference proteome</keyword>
<dbReference type="SUPFAM" id="SSF116734">
    <property type="entry name" value="DNA methylase specificity domain"/>
    <property type="match status" value="1"/>
</dbReference>
<keyword evidence="2" id="KW-0238">DNA-binding</keyword>
<sequence length="68" mass="7754">METLRTEGLNFTDLKSYKLFCPPLDLQNQFAERVKQVEEQKAIAQKSLEKSESLFNSLMQKAFKGGLG</sequence>
<dbReference type="Gene3D" id="3.90.220.20">
    <property type="entry name" value="DNA methylase specificity domains"/>
    <property type="match status" value="2"/>
</dbReference>
<dbReference type="RefSeq" id="WP_090706620.1">
    <property type="nucleotide sequence ID" value="NZ_FNHH01000031.1"/>
</dbReference>
<accession>A0A1G9XN50</accession>
<evidence type="ECO:0000256" key="2">
    <source>
        <dbReference type="ARBA" id="ARBA00023125"/>
    </source>
</evidence>